<feature type="region of interest" description="Disordered" evidence="2">
    <location>
        <begin position="422"/>
        <end position="452"/>
    </location>
</feature>
<keyword evidence="5" id="KW-1185">Reference proteome</keyword>
<dbReference type="Proteomes" id="UP000184041">
    <property type="component" value="Unassembled WGS sequence"/>
</dbReference>
<dbReference type="STRING" id="1194090.SAMN05443144_112115"/>
<protein>
    <submittedName>
        <fullName evidence="4">Tetratricopeptide repeat-containing protein</fullName>
    </submittedName>
</protein>
<dbReference type="Gene3D" id="1.25.40.10">
    <property type="entry name" value="Tetratricopeptide repeat domain"/>
    <property type="match status" value="3"/>
</dbReference>
<evidence type="ECO:0000256" key="3">
    <source>
        <dbReference type="SAM" id="SignalP"/>
    </source>
</evidence>
<organism evidence="4 5">
    <name type="scientific">Fodinibius roseus</name>
    <dbReference type="NCBI Taxonomy" id="1194090"/>
    <lineage>
        <taxon>Bacteria</taxon>
        <taxon>Pseudomonadati</taxon>
        <taxon>Balneolota</taxon>
        <taxon>Balneolia</taxon>
        <taxon>Balneolales</taxon>
        <taxon>Balneolaceae</taxon>
        <taxon>Fodinibius</taxon>
    </lineage>
</organism>
<reference evidence="4 5" key="1">
    <citation type="submission" date="2016-11" db="EMBL/GenBank/DDBJ databases">
        <authorList>
            <person name="Jaros S."/>
            <person name="Januszkiewicz K."/>
            <person name="Wedrychowicz H."/>
        </authorList>
    </citation>
    <scope>NUCLEOTIDE SEQUENCE [LARGE SCALE GENOMIC DNA]</scope>
    <source>
        <strain evidence="4 5">DSM 21986</strain>
    </source>
</reference>
<dbReference type="InterPro" id="IPR019734">
    <property type="entry name" value="TPR_rpt"/>
</dbReference>
<keyword evidence="1" id="KW-0802">TPR repeat</keyword>
<evidence type="ECO:0000256" key="2">
    <source>
        <dbReference type="SAM" id="MobiDB-lite"/>
    </source>
</evidence>
<feature type="repeat" description="TPR" evidence="1">
    <location>
        <begin position="100"/>
        <end position="133"/>
    </location>
</feature>
<feature type="chain" id="PRO_5012274001" evidence="3">
    <location>
        <begin position="19"/>
        <end position="821"/>
    </location>
</feature>
<proteinExistence type="predicted"/>
<dbReference type="OrthoDB" id="1522549at2"/>
<dbReference type="PROSITE" id="PS50005">
    <property type="entry name" value="TPR"/>
    <property type="match status" value="1"/>
</dbReference>
<dbReference type="PROSITE" id="PS51257">
    <property type="entry name" value="PROKAR_LIPOPROTEIN"/>
    <property type="match status" value="1"/>
</dbReference>
<feature type="compositionally biased region" description="Basic and acidic residues" evidence="2">
    <location>
        <begin position="517"/>
        <end position="539"/>
    </location>
</feature>
<keyword evidence="3" id="KW-0732">Signal</keyword>
<feature type="signal peptide" evidence="3">
    <location>
        <begin position="1"/>
        <end position="18"/>
    </location>
</feature>
<evidence type="ECO:0000313" key="5">
    <source>
        <dbReference type="Proteomes" id="UP000184041"/>
    </source>
</evidence>
<dbReference type="InterPro" id="IPR011990">
    <property type="entry name" value="TPR-like_helical_dom_sf"/>
</dbReference>
<dbReference type="RefSeq" id="WP_084088244.1">
    <property type="nucleotide sequence ID" value="NZ_FQUS01000012.1"/>
</dbReference>
<dbReference type="AlphaFoldDB" id="A0A1M5E3E2"/>
<accession>A0A1M5E3E2</accession>
<evidence type="ECO:0000313" key="4">
    <source>
        <dbReference type="EMBL" id="SHF73769.1"/>
    </source>
</evidence>
<name>A0A1M5E3E2_9BACT</name>
<dbReference type="Pfam" id="PF13174">
    <property type="entry name" value="TPR_6"/>
    <property type="match status" value="1"/>
</dbReference>
<evidence type="ECO:0000256" key="1">
    <source>
        <dbReference type="PROSITE-ProRule" id="PRU00339"/>
    </source>
</evidence>
<feature type="region of interest" description="Disordered" evidence="2">
    <location>
        <begin position="496"/>
        <end position="565"/>
    </location>
</feature>
<sequence>MSRRFVLTVTLLSAVLLAGCGKTLKSGWNNFRAYYNTHYNAKEYFKEGEKAVRQQPRSLNPDSPVRVHPPPSPAGKESFEQAIVKSSRILRRHNTSVWLDDALLLMGKSYYYLQDYAAAIKRLEQVEDADPSPETYRQAMIWKGRAMLDLGVHSEGIAYLGEMLGQYPTEWPEDEKGELQILAGEHHAMLGNWEEASGFLSAALSNVSDRRLRGRAFFLYGQLLERQNRPGEAYYAYSQVPSHFVGFEYDYWSRLKQAEVSREQDNLGVALAIYRRMQQNDKYVDRRERLTFEMARTLEMQGETGEAEGLYRSLLYGDPPTDLRSLQADIHYRLGRIQSDHHQNYAMAAAYFDSSAALRGQAENPEDEEAAVLAEAFGRYTGLKQSIERADSLLRLGSLPRAALDSLLERVRANRREQLLRQRQEEEEGAGQGDRLMNQPALTDAAGTDTTNRSGIYGFLNHRNPNLMERAKAEFRVLWGERPLTDNWRRREAIGAAGGGAQPNEEDPAGALAGDNSADRDRDREKEMEMDMDLEENKNNETGAPSPDREGDIGINREAIPRTEAERARLREERAADQYRLGNLLFLDLDQPDSARVYYHAIVREKANPDLRPRAMYALYETYSTTGPSDSLRYWGDRIAREYPGSEFAQLVRGNREQGAGAAVTAGRGDRLQGLRDQLQAVESGGDGAPGSSKASRLRSLALEHRDSELAPHIHYRAIEAYIGDAKTLQWIADLQLERLLASPGDPAELPARQGVGIRRPVPVSGASGQPGGSAYAAPYAGGYRGAHWDSVRTVLAEHEEIFEGSPYRGDVRRLREAVGR</sequence>
<dbReference type="SUPFAM" id="SSF48452">
    <property type="entry name" value="TPR-like"/>
    <property type="match status" value="1"/>
</dbReference>
<gene>
    <name evidence="4" type="ORF">SAMN05443144_112115</name>
</gene>
<feature type="region of interest" description="Disordered" evidence="2">
    <location>
        <begin position="50"/>
        <end position="77"/>
    </location>
</feature>
<dbReference type="EMBL" id="FQUS01000012">
    <property type="protein sequence ID" value="SHF73769.1"/>
    <property type="molecule type" value="Genomic_DNA"/>
</dbReference>